<reference evidence="2" key="1">
    <citation type="submission" date="2021-11" db="EMBL/GenBank/DDBJ databases">
        <authorList>
            <person name="Herlambang A."/>
            <person name="Guo Y."/>
            <person name="Takashima Y."/>
            <person name="Nishizawa T."/>
        </authorList>
    </citation>
    <scope>NUCLEOTIDE SEQUENCE</scope>
    <source>
        <strain evidence="2">E1425</strain>
    </source>
</reference>
<protein>
    <submittedName>
        <fullName evidence="2">Uncharacterized protein</fullName>
    </submittedName>
</protein>
<feature type="compositionally biased region" description="Basic and acidic residues" evidence="1">
    <location>
        <begin position="296"/>
        <end position="313"/>
    </location>
</feature>
<organism evidence="2 3">
    <name type="scientific">Entomortierella parvispora</name>
    <dbReference type="NCBI Taxonomy" id="205924"/>
    <lineage>
        <taxon>Eukaryota</taxon>
        <taxon>Fungi</taxon>
        <taxon>Fungi incertae sedis</taxon>
        <taxon>Mucoromycota</taxon>
        <taxon>Mortierellomycotina</taxon>
        <taxon>Mortierellomycetes</taxon>
        <taxon>Mortierellales</taxon>
        <taxon>Mortierellaceae</taxon>
        <taxon>Entomortierella</taxon>
    </lineage>
</organism>
<keyword evidence="3" id="KW-1185">Reference proteome</keyword>
<feature type="compositionally biased region" description="Basic and acidic residues" evidence="1">
    <location>
        <begin position="268"/>
        <end position="281"/>
    </location>
</feature>
<proteinExistence type="predicted"/>
<name>A0A9P3H5X1_9FUNG</name>
<feature type="region of interest" description="Disordered" evidence="1">
    <location>
        <begin position="1"/>
        <end position="41"/>
    </location>
</feature>
<comment type="caution">
    <text evidence="2">The sequence shown here is derived from an EMBL/GenBank/DDBJ whole genome shotgun (WGS) entry which is preliminary data.</text>
</comment>
<feature type="region of interest" description="Disordered" evidence="1">
    <location>
        <begin position="253"/>
        <end position="326"/>
    </location>
</feature>
<feature type="compositionally biased region" description="Polar residues" evidence="1">
    <location>
        <begin position="8"/>
        <end position="22"/>
    </location>
</feature>
<accession>A0A9P3H5X1</accession>
<evidence type="ECO:0000313" key="2">
    <source>
        <dbReference type="EMBL" id="GJJ70333.1"/>
    </source>
</evidence>
<dbReference type="Proteomes" id="UP000827284">
    <property type="component" value="Unassembled WGS sequence"/>
</dbReference>
<evidence type="ECO:0000313" key="3">
    <source>
        <dbReference type="Proteomes" id="UP000827284"/>
    </source>
</evidence>
<evidence type="ECO:0000256" key="1">
    <source>
        <dbReference type="SAM" id="MobiDB-lite"/>
    </source>
</evidence>
<dbReference type="EMBL" id="BQFW01000004">
    <property type="protein sequence ID" value="GJJ70333.1"/>
    <property type="molecule type" value="Genomic_DNA"/>
</dbReference>
<reference evidence="2" key="2">
    <citation type="journal article" date="2022" name="Microbiol. Resour. Announc.">
        <title>Whole-Genome Sequence of Entomortierella parvispora E1425, a Mucoromycotan Fungus Associated with Burkholderiaceae-Related Endosymbiotic Bacteria.</title>
        <authorList>
            <person name="Herlambang A."/>
            <person name="Guo Y."/>
            <person name="Takashima Y."/>
            <person name="Narisawa K."/>
            <person name="Ohta H."/>
            <person name="Nishizawa T."/>
        </authorList>
    </citation>
    <scope>NUCLEOTIDE SEQUENCE</scope>
    <source>
        <strain evidence="2">E1425</strain>
    </source>
</reference>
<sequence>MAPVPRPNASSSTTSPVNADSNDTAKNDPSRPVQQAEPETATATVPDRIILVLHFRIGKPLTQTRPRDSLPGPTALYYSWHVDGFDLLCRKIKQKVDTIQQDLDVEWERGAHPYLQRLHSSTAMSYSSLNSANCNSLLYTAWLKEFHRKSRKGEVVCNVYVYLRERKAKSTAGSTMEPTATAAPAPAPVAAAARSAPARLVSSRPARAPPTSDLGTVPWSEFVQRLGPVGSGIVYDTVEEGIAARQRMRLLGLLPPKPSQRQSEAADEERRAAYEEQQAARERKRVARELQQQAAREQHQAAREQHRAARAAREQQQQTAHEEQRAVEAPMRVTIAGAQIEVLINVNELRSLLGLPELPR</sequence>
<dbReference type="AlphaFoldDB" id="A0A9P3H5X1"/>
<dbReference type="OrthoDB" id="116537at2759"/>
<gene>
    <name evidence="2" type="ORF">EMPS_02682</name>
</gene>